<comment type="caution">
    <text evidence="1">The sequence shown here is derived from an EMBL/GenBank/DDBJ whole genome shotgun (WGS) entry which is preliminary data.</text>
</comment>
<gene>
    <name evidence="1" type="ORF">F5144DRAFT_553088</name>
</gene>
<evidence type="ECO:0000313" key="1">
    <source>
        <dbReference type="EMBL" id="KAH6649460.1"/>
    </source>
</evidence>
<proteinExistence type="predicted"/>
<keyword evidence="2" id="KW-1185">Reference proteome</keyword>
<sequence length="380" mass="44702">MIVDDEVADAMKTEVFGDEWAKHEKSTETGKFQVQGRHFFVTYNNSRVTDAEKFYEYLQRSIRPRMCYIGDGQTAGVRFYGARELHATGEPHYHVLMAFEKRVHWRDARAKLAVMIDVEVDGKTVQEVDTESIRVKTPKKTESLSWFLDCCHAYICKEGNDHVFGEWIESKIEVNARKQDKLLRQLVEEPYRDECVKLLQQYFPKDFIFRYPRGWLATKKNQRAGEYIPKFKRNSWRIPAALRDWFQANVVGPVEGRPKALLLVGPPRTGKTQWALSFGRPMTMTNGWSMDAIREECSHAVLNDINVDQFPYWREFLGCHEEFVVTGKWFPQRTIQFGRPTVWTCNEDNDPRKVKQVREYLEEAGVTIVRIRRPLFRMRN</sequence>
<accession>A0ACB7PMA9</accession>
<evidence type="ECO:0000313" key="2">
    <source>
        <dbReference type="Proteomes" id="UP000724584"/>
    </source>
</evidence>
<dbReference type="EMBL" id="JAGIZQ010000001">
    <property type="protein sequence ID" value="KAH6649460.1"/>
    <property type="molecule type" value="Genomic_DNA"/>
</dbReference>
<dbReference type="Proteomes" id="UP000724584">
    <property type="component" value="Unassembled WGS sequence"/>
</dbReference>
<reference evidence="1 2" key="1">
    <citation type="journal article" date="2021" name="Nat. Commun.">
        <title>Genetic determinants of endophytism in the Arabidopsis root mycobiome.</title>
        <authorList>
            <person name="Mesny F."/>
            <person name="Miyauchi S."/>
            <person name="Thiergart T."/>
            <person name="Pickel B."/>
            <person name="Atanasova L."/>
            <person name="Karlsson M."/>
            <person name="Huettel B."/>
            <person name="Barry K.W."/>
            <person name="Haridas S."/>
            <person name="Chen C."/>
            <person name="Bauer D."/>
            <person name="Andreopoulos W."/>
            <person name="Pangilinan J."/>
            <person name="LaButti K."/>
            <person name="Riley R."/>
            <person name="Lipzen A."/>
            <person name="Clum A."/>
            <person name="Drula E."/>
            <person name="Henrissat B."/>
            <person name="Kohler A."/>
            <person name="Grigoriev I.V."/>
            <person name="Martin F.M."/>
            <person name="Hacquard S."/>
        </authorList>
    </citation>
    <scope>NUCLEOTIDE SEQUENCE [LARGE SCALE GENOMIC DNA]</scope>
    <source>
        <strain evidence="1 2">MPI-SDFR-AT-0079</strain>
    </source>
</reference>
<organism evidence="1 2">
    <name type="scientific">Chaetomium tenue</name>
    <dbReference type="NCBI Taxonomy" id="1854479"/>
    <lineage>
        <taxon>Eukaryota</taxon>
        <taxon>Fungi</taxon>
        <taxon>Dikarya</taxon>
        <taxon>Ascomycota</taxon>
        <taxon>Pezizomycotina</taxon>
        <taxon>Sordariomycetes</taxon>
        <taxon>Sordariomycetidae</taxon>
        <taxon>Sordariales</taxon>
        <taxon>Chaetomiaceae</taxon>
        <taxon>Chaetomium</taxon>
    </lineage>
</organism>
<name>A0ACB7PMA9_9PEZI</name>
<protein>
    <submittedName>
        <fullName evidence="1">Uncharacterized protein</fullName>
    </submittedName>
</protein>